<gene>
    <name evidence="1" type="primary">fliB</name>
    <name evidence="1" type="ORF">ACFPOF_20565</name>
</gene>
<keyword evidence="1" id="KW-0282">Flagellum</keyword>
<organism evidence="1 2">
    <name type="scientific">Cohnella soli</name>
    <dbReference type="NCBI Taxonomy" id="425005"/>
    <lineage>
        <taxon>Bacteria</taxon>
        <taxon>Bacillati</taxon>
        <taxon>Bacillota</taxon>
        <taxon>Bacilli</taxon>
        <taxon>Bacillales</taxon>
        <taxon>Paenibacillaceae</taxon>
        <taxon>Cohnella</taxon>
    </lineage>
</organism>
<evidence type="ECO:0000313" key="2">
    <source>
        <dbReference type="Proteomes" id="UP001596113"/>
    </source>
</evidence>
<dbReference type="Proteomes" id="UP001596113">
    <property type="component" value="Unassembled WGS sequence"/>
</dbReference>
<dbReference type="EMBL" id="JBHSMI010000029">
    <property type="protein sequence ID" value="MFC5405139.1"/>
    <property type="molecule type" value="Genomic_DNA"/>
</dbReference>
<dbReference type="EC" id="2.1.1.-" evidence="1"/>
<reference evidence="2" key="1">
    <citation type="journal article" date="2019" name="Int. J. Syst. Evol. Microbiol.">
        <title>The Global Catalogue of Microorganisms (GCM) 10K type strain sequencing project: providing services to taxonomists for standard genome sequencing and annotation.</title>
        <authorList>
            <consortium name="The Broad Institute Genomics Platform"/>
            <consortium name="The Broad Institute Genome Sequencing Center for Infectious Disease"/>
            <person name="Wu L."/>
            <person name="Ma J."/>
        </authorList>
    </citation>
    <scope>NUCLEOTIDE SEQUENCE [LARGE SCALE GENOMIC DNA]</scope>
    <source>
        <strain evidence="2">CGMCC 1.18575</strain>
    </source>
</reference>
<dbReference type="RefSeq" id="WP_378137077.1">
    <property type="nucleotide sequence ID" value="NZ_JBHSMI010000029.1"/>
</dbReference>
<proteinExistence type="predicted"/>
<keyword evidence="1" id="KW-0969">Cilium</keyword>
<protein>
    <submittedName>
        <fullName evidence="1">Flagellin lysine-N-methylase</fullName>
        <ecNumber evidence="1">2.1.1.-</ecNumber>
    </submittedName>
</protein>
<accession>A0ABW0HX42</accession>
<keyword evidence="1" id="KW-0966">Cell projection</keyword>
<dbReference type="NCBIfam" id="NF038110">
    <property type="entry name" value="Lys_methyl_FliB"/>
    <property type="match status" value="1"/>
</dbReference>
<dbReference type="GO" id="GO:0032259">
    <property type="term" value="P:methylation"/>
    <property type="evidence" value="ECO:0007669"/>
    <property type="project" value="UniProtKB-KW"/>
</dbReference>
<name>A0ABW0HX42_9BACL</name>
<keyword evidence="1" id="KW-0808">Transferase</keyword>
<keyword evidence="1" id="KW-0489">Methyltransferase</keyword>
<comment type="caution">
    <text evidence="1">The sequence shown here is derived from an EMBL/GenBank/DDBJ whole genome shotgun (WGS) entry which is preliminary data.</text>
</comment>
<sequence length="356" mass="41784">MNVLLPEYYDHFKCIGEDCEDTCCAGWNISIDTETKKKYKSVPTNVIDLQSGIVKDSFKQHEGVCHFLHNNLCRIQLTLGESYLSNTCSTFPRQYKQVDDILELSASPACPEIARLALMNRDGISFQTDTRDVIAMGKMKLNATDEFYTLRALTIGVLQDRRYSISDRLIILTMYFTQKEVYSGDEQQFLNNDFSDVLKKIRPESENQFKLISELIHFLRDEKKDRIRYKECYDEMSTYLNGSFSNYEQAYHDFYKPFMEENEFILENYLVNYAFRNLDYKSLDQFYLMCVYFAVIKYHLIGLAGSRKGLDTDLVIKQIQSFVKRFEHHPATYTVIKHLHKKEFASLRGFVLILKN</sequence>
<keyword evidence="2" id="KW-1185">Reference proteome</keyword>
<dbReference type="GO" id="GO:0008168">
    <property type="term" value="F:methyltransferase activity"/>
    <property type="evidence" value="ECO:0007669"/>
    <property type="project" value="UniProtKB-KW"/>
</dbReference>
<evidence type="ECO:0000313" key="1">
    <source>
        <dbReference type="EMBL" id="MFC5405139.1"/>
    </source>
</evidence>